<organism evidence="2">
    <name type="scientific">Cacopsylla melanoneura</name>
    <dbReference type="NCBI Taxonomy" id="428564"/>
    <lineage>
        <taxon>Eukaryota</taxon>
        <taxon>Metazoa</taxon>
        <taxon>Ecdysozoa</taxon>
        <taxon>Arthropoda</taxon>
        <taxon>Hexapoda</taxon>
        <taxon>Insecta</taxon>
        <taxon>Pterygota</taxon>
        <taxon>Neoptera</taxon>
        <taxon>Paraneoptera</taxon>
        <taxon>Hemiptera</taxon>
        <taxon>Sternorrhyncha</taxon>
        <taxon>Psylloidea</taxon>
        <taxon>Psyllidae</taxon>
        <taxon>Psyllinae</taxon>
        <taxon>Cacopsylla</taxon>
    </lineage>
</organism>
<sequence>MESISGNLFNGEKPPVFLLTPRPAQTGDLYFFLFGSSSLQLSMKNLVEYGSILFFECIESRKRHHLRGFVSKACIRPCRTPYSPLFVMFILCKGFLFNVSLSFIFCFHFLLPGNMSIVIVRIGLKFIKIVYLRKNKYKRQLIKC</sequence>
<feature type="transmembrane region" description="Helical" evidence="1">
    <location>
        <begin position="116"/>
        <end position="133"/>
    </location>
</feature>
<accession>A0A8D8RLC6</accession>
<protein>
    <submittedName>
        <fullName evidence="2">Uncharacterized protein</fullName>
    </submittedName>
</protein>
<proteinExistence type="predicted"/>
<keyword evidence="1" id="KW-0472">Membrane</keyword>
<keyword evidence="1" id="KW-1133">Transmembrane helix</keyword>
<reference evidence="2" key="1">
    <citation type="submission" date="2021-05" db="EMBL/GenBank/DDBJ databases">
        <authorList>
            <person name="Alioto T."/>
            <person name="Alioto T."/>
            <person name="Gomez Garrido J."/>
        </authorList>
    </citation>
    <scope>NUCLEOTIDE SEQUENCE</scope>
</reference>
<dbReference type="EMBL" id="HBUF01165539">
    <property type="protein sequence ID" value="CAG6651086.1"/>
    <property type="molecule type" value="Transcribed_RNA"/>
</dbReference>
<dbReference type="AlphaFoldDB" id="A0A8D8RLC6"/>
<evidence type="ECO:0000256" key="1">
    <source>
        <dbReference type="SAM" id="Phobius"/>
    </source>
</evidence>
<evidence type="ECO:0000313" key="2">
    <source>
        <dbReference type="EMBL" id="CAG6651086.1"/>
    </source>
</evidence>
<feature type="transmembrane region" description="Helical" evidence="1">
    <location>
        <begin position="85"/>
        <end position="110"/>
    </location>
</feature>
<name>A0A8D8RLC6_9HEMI</name>
<keyword evidence="1" id="KW-0812">Transmembrane</keyword>